<dbReference type="Proteomes" id="UP000178964">
    <property type="component" value="Unassembled WGS sequence"/>
</dbReference>
<sequence>MRLRSNPVYEWLKYQQPKKGSPALKPLQALQAKRRKWRSIFDLNLQVSLRNALKLKRVQMP</sequence>
<name>A0A1F4VLB6_UNCKA</name>
<comment type="caution">
    <text evidence="1">The sequence shown here is derived from an EMBL/GenBank/DDBJ whole genome shotgun (WGS) entry which is preliminary data.</text>
</comment>
<reference evidence="1 2" key="1">
    <citation type="journal article" date="2016" name="Nat. Commun.">
        <title>Thousands of microbial genomes shed light on interconnected biogeochemical processes in an aquifer system.</title>
        <authorList>
            <person name="Anantharaman K."/>
            <person name="Brown C.T."/>
            <person name="Hug L.A."/>
            <person name="Sharon I."/>
            <person name="Castelle C.J."/>
            <person name="Probst A.J."/>
            <person name="Thomas B.C."/>
            <person name="Singh A."/>
            <person name="Wilkins M.J."/>
            <person name="Karaoz U."/>
            <person name="Brodie E.L."/>
            <person name="Williams K.H."/>
            <person name="Hubbard S.S."/>
            <person name="Banfield J.F."/>
        </authorList>
    </citation>
    <scope>NUCLEOTIDE SEQUENCE [LARGE SCALE GENOMIC DNA]</scope>
</reference>
<dbReference type="EMBL" id="MEVK01000044">
    <property type="protein sequence ID" value="OGC58067.1"/>
    <property type="molecule type" value="Genomic_DNA"/>
</dbReference>
<gene>
    <name evidence="1" type="ORF">A3A70_02805</name>
</gene>
<protein>
    <recommendedName>
        <fullName evidence="3">Transposase</fullName>
    </recommendedName>
</protein>
<proteinExistence type="predicted"/>
<evidence type="ECO:0000313" key="1">
    <source>
        <dbReference type="EMBL" id="OGC58067.1"/>
    </source>
</evidence>
<evidence type="ECO:0008006" key="3">
    <source>
        <dbReference type="Google" id="ProtNLM"/>
    </source>
</evidence>
<evidence type="ECO:0000313" key="2">
    <source>
        <dbReference type="Proteomes" id="UP000178964"/>
    </source>
</evidence>
<dbReference type="AlphaFoldDB" id="A0A1F4VLB6"/>
<organism evidence="1 2">
    <name type="scientific">candidate division WWE3 bacterium RIFCSPLOWO2_01_FULL_42_11</name>
    <dbReference type="NCBI Taxonomy" id="1802627"/>
    <lineage>
        <taxon>Bacteria</taxon>
        <taxon>Katanobacteria</taxon>
    </lineage>
</organism>
<accession>A0A1F4VLB6</accession>